<feature type="domain" description="Helicase ATP-binding" evidence="1">
    <location>
        <begin position="46"/>
        <end position="313"/>
    </location>
</feature>
<keyword evidence="2" id="KW-0347">Helicase</keyword>
<dbReference type="GO" id="GO:0005524">
    <property type="term" value="F:ATP binding"/>
    <property type="evidence" value="ECO:0007669"/>
    <property type="project" value="InterPro"/>
</dbReference>
<accession>A0AAP2E0Z3</accession>
<organism evidence="2 3">
    <name type="scientific">Dawidia cretensis</name>
    <dbReference type="NCBI Taxonomy" id="2782350"/>
    <lineage>
        <taxon>Bacteria</taxon>
        <taxon>Pseudomonadati</taxon>
        <taxon>Bacteroidota</taxon>
        <taxon>Cytophagia</taxon>
        <taxon>Cytophagales</taxon>
        <taxon>Chryseotaleaceae</taxon>
        <taxon>Dawidia</taxon>
    </lineage>
</organism>
<dbReference type="CDD" id="cd00046">
    <property type="entry name" value="SF2-N"/>
    <property type="match status" value="1"/>
</dbReference>
<reference evidence="2 3" key="1">
    <citation type="submission" date="2021-05" db="EMBL/GenBank/DDBJ databases">
        <title>A Polyphasic approach of four new species of the genus Ohtaekwangia: Ohtaekwangia histidinii sp. nov., Ohtaekwangia cretensis sp. nov., Ohtaekwangia indiensis sp. nov., Ohtaekwangia reichenbachii sp. nov. from diverse environment.</title>
        <authorList>
            <person name="Octaviana S."/>
        </authorList>
    </citation>
    <scope>NUCLEOTIDE SEQUENCE [LARGE SCALE GENOMIC DNA]</scope>
    <source>
        <strain evidence="2 3">PWU5</strain>
    </source>
</reference>
<keyword evidence="3" id="KW-1185">Reference proteome</keyword>
<comment type="caution">
    <text evidence="2">The sequence shown here is derived from an EMBL/GenBank/DDBJ whole genome shotgun (WGS) entry which is preliminary data.</text>
</comment>
<sequence length="858" mass="96019">MAFKKAQPSQNVPDSPEKILLDLPRRRIPGVLLHQGEVLKAYVASAIDPTKAPDVALQLPTGSGKTLVGLLLAEWRRRKFKERVVYLCPTNQLVNQVAEQADKQYGLTVNAFTGRASNFDPTAKSEYQSADRIAVTSYSALFNTNPYFDNAQIIIVDDAHAAENYISSLWTVKIDRTDKKHKTLHAAVVNLLTPFLGSNFDRINGEINSMADITWVDKLPTPYLNEIHNDLISVIDSNIAKLDISYSWSMIRDHVLACHVYLTPNDILIKPLIPPTWSHAPFTGAEQRIFMSATLGLGGDLERLTGRKNILRLPIPEGWDKQGIGRRFFMFPSMSLSDENAVDLRNQLMMQAGRSVILVPSNSIAREVTDQVTESLGFSVFNADDIEESKEPFIAAKQAVAVIAGRYDGIDFPGNDCRLLFVDGLPKATNSQERFLMSKMAANVLFNDRIQTRVLQAIGRCTRSLEDFSTVVVSGEELSNYLTDIRRRSYLHPELQAELDFGIEQSKGTSNEDFFENFKIFLKNGKEWEKNANEVIVAKRESAEQKSFPAIKNLSNAVLYEITYQKCMWQQDYSGAYTAAENVLAELDAKELIGYRALWHYLAGSAAQLGGIKGKDRMQYANAKKAATGISWLVGLAHSDTPTEEHDSSNSILITQLERVEAILETLGLSHSRKFNEREKEILNGLEDKDQFEQAHVLLGQMLGYSAGKEESDGSPDPWWHVGKICFVFEDNAGAESDILAANKARQASTHPDWIRDRVVLDDDAVIISVLVTQKTKAKSGAMPHLKKVLLWELNDFKKWARNALAILRELRTKFSEAGDLGWRAEAMEIFKQNGLDATSLMKKLKGNIAAEKMEEVK</sequence>
<keyword evidence="2" id="KW-0067">ATP-binding</keyword>
<dbReference type="InterPro" id="IPR006555">
    <property type="entry name" value="ATP-dep_Helicase_C"/>
</dbReference>
<dbReference type="Proteomes" id="UP001319080">
    <property type="component" value="Unassembled WGS sequence"/>
</dbReference>
<dbReference type="PROSITE" id="PS51192">
    <property type="entry name" value="HELICASE_ATP_BIND_1"/>
    <property type="match status" value="1"/>
</dbReference>
<dbReference type="AlphaFoldDB" id="A0AAP2E0Z3"/>
<dbReference type="Pfam" id="PF13307">
    <property type="entry name" value="Helicase_C_2"/>
    <property type="match status" value="1"/>
</dbReference>
<dbReference type="InterPro" id="IPR014001">
    <property type="entry name" value="Helicase_ATP-bd"/>
</dbReference>
<keyword evidence="2" id="KW-0378">Hydrolase</keyword>
<proteinExistence type="predicted"/>
<dbReference type="EMBL" id="JAHESE010000026">
    <property type="protein sequence ID" value="MBT1710755.1"/>
    <property type="molecule type" value="Genomic_DNA"/>
</dbReference>
<dbReference type="SMART" id="SM00487">
    <property type="entry name" value="DEXDc"/>
    <property type="match status" value="1"/>
</dbReference>
<protein>
    <submittedName>
        <fullName evidence="2">DEAD/DEAH box helicase family protein</fullName>
    </submittedName>
</protein>
<dbReference type="InterPro" id="IPR027417">
    <property type="entry name" value="P-loop_NTPase"/>
</dbReference>
<evidence type="ECO:0000259" key="1">
    <source>
        <dbReference type="PROSITE" id="PS51192"/>
    </source>
</evidence>
<gene>
    <name evidence="2" type="ORF">KK062_21115</name>
</gene>
<keyword evidence="2" id="KW-0547">Nucleotide-binding</keyword>
<evidence type="ECO:0000313" key="3">
    <source>
        <dbReference type="Proteomes" id="UP001319080"/>
    </source>
</evidence>
<dbReference type="SMART" id="SM00491">
    <property type="entry name" value="HELICc2"/>
    <property type="match status" value="1"/>
</dbReference>
<dbReference type="GO" id="GO:0003676">
    <property type="term" value="F:nucleic acid binding"/>
    <property type="evidence" value="ECO:0007669"/>
    <property type="project" value="InterPro"/>
</dbReference>
<dbReference type="GO" id="GO:0016818">
    <property type="term" value="F:hydrolase activity, acting on acid anhydrides, in phosphorus-containing anhydrides"/>
    <property type="evidence" value="ECO:0007669"/>
    <property type="project" value="InterPro"/>
</dbReference>
<evidence type="ECO:0000313" key="2">
    <source>
        <dbReference type="EMBL" id="MBT1710755.1"/>
    </source>
</evidence>
<dbReference type="Gene3D" id="3.40.50.300">
    <property type="entry name" value="P-loop containing nucleotide triphosphate hydrolases"/>
    <property type="match status" value="2"/>
</dbReference>
<dbReference type="GO" id="GO:0004386">
    <property type="term" value="F:helicase activity"/>
    <property type="evidence" value="ECO:0007669"/>
    <property type="project" value="UniProtKB-KW"/>
</dbReference>
<name>A0AAP2E0Z3_9BACT</name>
<dbReference type="InterPro" id="IPR011545">
    <property type="entry name" value="DEAD/DEAH_box_helicase_dom"/>
</dbReference>
<dbReference type="Pfam" id="PF00270">
    <property type="entry name" value="DEAD"/>
    <property type="match status" value="1"/>
</dbReference>
<dbReference type="SUPFAM" id="SSF52540">
    <property type="entry name" value="P-loop containing nucleoside triphosphate hydrolases"/>
    <property type="match status" value="2"/>
</dbReference>
<dbReference type="RefSeq" id="WP_254086331.1">
    <property type="nucleotide sequence ID" value="NZ_JAHESE010000026.1"/>
</dbReference>
<dbReference type="GO" id="GO:0006139">
    <property type="term" value="P:nucleobase-containing compound metabolic process"/>
    <property type="evidence" value="ECO:0007669"/>
    <property type="project" value="InterPro"/>
</dbReference>